<feature type="domain" description="BTB" evidence="2">
    <location>
        <begin position="355"/>
        <end position="427"/>
    </location>
</feature>
<feature type="compositionally biased region" description="Polar residues" evidence="1">
    <location>
        <begin position="58"/>
        <end position="91"/>
    </location>
</feature>
<accession>A0A4Z1P742</accession>
<dbReference type="Gene3D" id="3.30.710.10">
    <property type="entry name" value="Potassium Channel Kv1.1, Chain A"/>
    <property type="match status" value="1"/>
</dbReference>
<keyword evidence="3" id="KW-0648">Protein biosynthesis</keyword>
<keyword evidence="4" id="KW-1185">Reference proteome</keyword>
<dbReference type="InterPro" id="IPR000210">
    <property type="entry name" value="BTB/POZ_dom"/>
</dbReference>
<dbReference type="STRING" id="86259.A0A4Z1P742"/>
<sequence length="676" mass="73324">MTHPPPKKSDPPTTKPARIIPAIPLSFPRQPRNEKTLDEPKQPARAVTPDASVKSADSPRNNALQHDSSASHPTSSIQEPMTPDSLTSTVAKASINGDSEIPRGKTHGHEQKGAGIGNTGYHQVSATGSAFKTDRGYVNGSHGLKHENAANGNGSVRTEHLGAQSRDFVPLKVPAKLPPPFYPQQPPATPDSSYTSKPYTVVEEDPVLAKENLRGLLPQVQTDSAVLYAAPIDVVADGGEVTLAESSNLQVLRAGAAAYPPFQGYAGEPFPPPPGLPHPALGQAFNPQAHAFQFGSQMPNQSQASHELQSSTYSNHMNHAGPVMMPDTSGLALDNQAAAALKGFFEFQFGSPNFSDVTLNITERGRSTEPVVLQAHRIVLARSPKLRELMMLDTDVVDIDLEAKYLETNSFINVLRYLYGAALPARNSLAGQPMEQCLALAAAGWHCGLSDVTIHGLECAESYLNWDNLEEALNFALDGGLTPVFQFNEAEIVAIPSFGEFAGQFLHNILKWISLNLPTNFQFTASAPQLMNSPRLPSILEGRPSVANPRLSRIQFGDLPSEESSLPTTLLSSIMVSLPLGALRHLLLHPAFWVRAGHTEMVRAVIKERESRREKVLESKRYLPGATPYMRETMYWKEELVNVDGHAQAISFARLCLKAATGEGGENMKKEFGEEC</sequence>
<feature type="compositionally biased region" description="Basic and acidic residues" evidence="1">
    <location>
        <begin position="31"/>
        <end position="42"/>
    </location>
</feature>
<organism evidence="3 4">
    <name type="scientific">Venturia nashicola</name>
    <dbReference type="NCBI Taxonomy" id="86259"/>
    <lineage>
        <taxon>Eukaryota</taxon>
        <taxon>Fungi</taxon>
        <taxon>Dikarya</taxon>
        <taxon>Ascomycota</taxon>
        <taxon>Pezizomycotina</taxon>
        <taxon>Dothideomycetes</taxon>
        <taxon>Pleosporomycetidae</taxon>
        <taxon>Venturiales</taxon>
        <taxon>Venturiaceae</taxon>
        <taxon>Venturia</taxon>
    </lineage>
</organism>
<dbReference type="SUPFAM" id="SSF54695">
    <property type="entry name" value="POZ domain"/>
    <property type="match status" value="1"/>
</dbReference>
<feature type="region of interest" description="Disordered" evidence="1">
    <location>
        <begin position="172"/>
        <end position="196"/>
    </location>
</feature>
<dbReference type="AlphaFoldDB" id="A0A4Z1P742"/>
<dbReference type="GO" id="GO:0003743">
    <property type="term" value="F:translation initiation factor activity"/>
    <property type="evidence" value="ECO:0007669"/>
    <property type="project" value="UniProtKB-KW"/>
</dbReference>
<dbReference type="EMBL" id="SNSC02000004">
    <property type="protein sequence ID" value="TID24957.1"/>
    <property type="molecule type" value="Genomic_DNA"/>
</dbReference>
<dbReference type="OrthoDB" id="5329403at2759"/>
<reference evidence="3 4" key="1">
    <citation type="submission" date="2019-04" db="EMBL/GenBank/DDBJ databases">
        <title>High contiguity whole genome sequence and gene annotation resource for two Venturia nashicola isolates.</title>
        <authorList>
            <person name="Prokchorchik M."/>
            <person name="Won K."/>
            <person name="Lee Y."/>
            <person name="Choi E.D."/>
            <person name="Segonzac C."/>
            <person name="Sohn K.H."/>
        </authorList>
    </citation>
    <scope>NUCLEOTIDE SEQUENCE [LARGE SCALE GENOMIC DNA]</scope>
    <source>
        <strain evidence="3 4">PRI2</strain>
    </source>
</reference>
<dbReference type="PROSITE" id="PS50097">
    <property type="entry name" value="BTB"/>
    <property type="match status" value="1"/>
</dbReference>
<feature type="region of interest" description="Disordered" evidence="1">
    <location>
        <begin position="137"/>
        <end position="157"/>
    </location>
</feature>
<keyword evidence="3" id="KW-0396">Initiation factor</keyword>
<evidence type="ECO:0000313" key="3">
    <source>
        <dbReference type="EMBL" id="TID24957.1"/>
    </source>
</evidence>
<feature type="compositionally biased region" description="Basic and acidic residues" evidence="1">
    <location>
        <begin position="100"/>
        <end position="112"/>
    </location>
</feature>
<evidence type="ECO:0000313" key="4">
    <source>
        <dbReference type="Proteomes" id="UP000298493"/>
    </source>
</evidence>
<feature type="compositionally biased region" description="Pro residues" evidence="1">
    <location>
        <begin position="176"/>
        <end position="189"/>
    </location>
</feature>
<evidence type="ECO:0000256" key="1">
    <source>
        <dbReference type="SAM" id="MobiDB-lite"/>
    </source>
</evidence>
<proteinExistence type="predicted"/>
<evidence type="ECO:0000259" key="2">
    <source>
        <dbReference type="PROSITE" id="PS50097"/>
    </source>
</evidence>
<name>A0A4Z1P742_9PEZI</name>
<dbReference type="InterPro" id="IPR011333">
    <property type="entry name" value="SKP1/BTB/POZ_sf"/>
</dbReference>
<comment type="caution">
    <text evidence="3">The sequence shown here is derived from an EMBL/GenBank/DDBJ whole genome shotgun (WGS) entry which is preliminary data.</text>
</comment>
<gene>
    <name evidence="3" type="ORF">E6O75_ATG04162</name>
</gene>
<dbReference type="Proteomes" id="UP000298493">
    <property type="component" value="Unassembled WGS sequence"/>
</dbReference>
<protein>
    <submittedName>
        <fullName evidence="3">Eukaryotic translation initiation factor 3 subunit L</fullName>
    </submittedName>
</protein>
<feature type="region of interest" description="Disordered" evidence="1">
    <location>
        <begin position="1"/>
        <end position="116"/>
    </location>
</feature>